<dbReference type="RefSeq" id="XP_014473280.1">
    <property type="nucleotide sequence ID" value="XM_014617794.1"/>
</dbReference>
<evidence type="ECO:0000256" key="2">
    <source>
        <dbReference type="ARBA" id="ARBA00022490"/>
    </source>
</evidence>
<dbReference type="GO" id="GO:0003723">
    <property type="term" value="F:RNA binding"/>
    <property type="evidence" value="ECO:0007669"/>
    <property type="project" value="InterPro"/>
</dbReference>
<dbReference type="SMART" id="SM00382">
    <property type="entry name" value="AAA"/>
    <property type="match status" value="1"/>
</dbReference>
<keyword evidence="5 10" id="KW-0347">Helicase</keyword>
<dbReference type="FunFam" id="3.40.50.300:FF:000326">
    <property type="entry name" value="P-loop containing nucleoside triphosphate hydrolase"/>
    <property type="match status" value="1"/>
</dbReference>
<comment type="subcellular location">
    <subcellularLocation>
        <location evidence="1">Cytoplasm</location>
    </subcellularLocation>
</comment>
<keyword evidence="4" id="KW-0378">Hydrolase</keyword>
<dbReference type="InterPro" id="IPR003593">
    <property type="entry name" value="AAA+_ATPase"/>
</dbReference>
<dbReference type="Gene3D" id="3.40.50.300">
    <property type="entry name" value="P-loop containing nucleotide triphosphate hydrolases"/>
    <property type="match status" value="2"/>
</dbReference>
<proteinExistence type="predicted"/>
<dbReference type="InterPro" id="IPR027417">
    <property type="entry name" value="P-loop_NTPase"/>
</dbReference>
<dbReference type="InterPro" id="IPR041679">
    <property type="entry name" value="DNA2/NAM7-like_C"/>
</dbReference>
<dbReference type="GeneID" id="106743697"/>
<dbReference type="Pfam" id="PF13086">
    <property type="entry name" value="AAA_11"/>
    <property type="match status" value="2"/>
</dbReference>
<dbReference type="CDD" id="cd18808">
    <property type="entry name" value="SF1_C_Upf1"/>
    <property type="match status" value="1"/>
</dbReference>
<dbReference type="OrthoDB" id="6513042at2759"/>
<keyword evidence="9" id="KW-1185">Reference proteome</keyword>
<evidence type="ECO:0000256" key="4">
    <source>
        <dbReference type="ARBA" id="ARBA00022801"/>
    </source>
</evidence>
<sequence length="650" mass="74616">LEQYQADLEMKRFRMENYNITKITPDQCFIMKVPSLDSEKPIIIPDDIVTLYDVLTKEKYIGRVTNVIDNNVTVQLKNPAAMKMKNNKFNIGFYGNYWPLRCCHYALSIASKLNFLDTLYPQQTMKSISLKYDLDWMNSTISKNEQQKQAVTNILQTTSCPAPYILFGPPGTGKTATLVEAICQIVRQDPSKNILVCTSSNAAADEITRRLIQYLPAQIIYRMYAPSRHWEDVKKEIRECANFVGSTPNNTISIFLPKEILILKKIIISTLITSVRLAAVNFRENHFSHIIIDEASQATEPETLVPLILTKNAGKNDITNFHAQIVIAGDHFQLGPVIRNRLAENILGKSMLERLMNDCDVYKKKDGKYNPHYVTKLVKNYRSHRHIIHVPNDHFYENELECYEHADTQIALNWNRLPNKKFPIIFQEVLGVEERSESRSVYNTAEVFVVVEYVKILMNTNFGKRKITQSDIGIVTPFKKQQLEIKRRLVVKGWENIMVGTVEIFQGQERTVMIMSTVRSKIFTHNDVQHIGFLSNPKRFNVAITRAKALLIITGNPKIICTDKHWQALWEYCKENNGCRLFDQCPLEPALKADLKKYYETNLNKTSETNAAVSNEVSIHIETDLMKNVKGLETLTNVLVCGIEKVTLKE</sequence>
<evidence type="ECO:0000256" key="1">
    <source>
        <dbReference type="ARBA" id="ARBA00004496"/>
    </source>
</evidence>
<evidence type="ECO:0000256" key="6">
    <source>
        <dbReference type="ARBA" id="ARBA00022840"/>
    </source>
</evidence>
<organism evidence="9 10">
    <name type="scientific">Dinoponera quadriceps</name>
    <name type="common">South American ant</name>
    <dbReference type="NCBI Taxonomy" id="609295"/>
    <lineage>
        <taxon>Eukaryota</taxon>
        <taxon>Metazoa</taxon>
        <taxon>Ecdysozoa</taxon>
        <taxon>Arthropoda</taxon>
        <taxon>Hexapoda</taxon>
        <taxon>Insecta</taxon>
        <taxon>Pterygota</taxon>
        <taxon>Neoptera</taxon>
        <taxon>Endopterygota</taxon>
        <taxon>Hymenoptera</taxon>
        <taxon>Apocrita</taxon>
        <taxon>Aculeata</taxon>
        <taxon>Formicoidea</taxon>
        <taxon>Formicidae</taxon>
        <taxon>Ponerinae</taxon>
        <taxon>Ponerini</taxon>
        <taxon>Dinoponera</taxon>
    </lineage>
</organism>
<keyword evidence="2" id="KW-0963">Cytoplasm</keyword>
<dbReference type="GO" id="GO:0032574">
    <property type="term" value="F:5'-3' RNA helicase activity"/>
    <property type="evidence" value="ECO:0007669"/>
    <property type="project" value="InterPro"/>
</dbReference>
<keyword evidence="6" id="KW-0067">ATP-binding</keyword>
<dbReference type="GO" id="GO:0005737">
    <property type="term" value="C:cytoplasm"/>
    <property type="evidence" value="ECO:0007669"/>
    <property type="project" value="UniProtKB-SubCell"/>
</dbReference>
<dbReference type="AlphaFoldDB" id="A0A6P3X4N6"/>
<evidence type="ECO:0000313" key="10">
    <source>
        <dbReference type="RefSeq" id="XP_014473280.1"/>
    </source>
</evidence>
<evidence type="ECO:0000256" key="7">
    <source>
        <dbReference type="ARBA" id="ARBA00023158"/>
    </source>
</evidence>
<reference evidence="10" key="1">
    <citation type="submission" date="2025-08" db="UniProtKB">
        <authorList>
            <consortium name="RefSeq"/>
        </authorList>
    </citation>
    <scope>IDENTIFICATION</scope>
</reference>
<feature type="non-terminal residue" evidence="10">
    <location>
        <position position="1"/>
    </location>
</feature>
<evidence type="ECO:0000313" key="9">
    <source>
        <dbReference type="Proteomes" id="UP000515204"/>
    </source>
</evidence>
<accession>A0A6P3X4N6</accession>
<evidence type="ECO:0000259" key="8">
    <source>
        <dbReference type="SMART" id="SM00382"/>
    </source>
</evidence>
<dbReference type="Pfam" id="PF13087">
    <property type="entry name" value="AAA_12"/>
    <property type="match status" value="1"/>
</dbReference>
<gene>
    <name evidence="10" type="primary">LOC106743697</name>
</gene>
<keyword evidence="7" id="KW-0943">RNA-mediated gene silencing</keyword>
<evidence type="ECO:0000256" key="5">
    <source>
        <dbReference type="ARBA" id="ARBA00022806"/>
    </source>
</evidence>
<dbReference type="InterPro" id="IPR047187">
    <property type="entry name" value="SF1_C_Upf1"/>
</dbReference>
<evidence type="ECO:0000256" key="3">
    <source>
        <dbReference type="ARBA" id="ARBA00022741"/>
    </source>
</evidence>
<dbReference type="GO" id="GO:0016787">
    <property type="term" value="F:hydrolase activity"/>
    <property type="evidence" value="ECO:0007669"/>
    <property type="project" value="UniProtKB-KW"/>
</dbReference>
<dbReference type="PANTHER" id="PTHR45418">
    <property type="entry name" value="CANCER/TESTIS ANTIGEN 55"/>
    <property type="match status" value="1"/>
</dbReference>
<dbReference type="KEGG" id="dqu:106743697"/>
<dbReference type="InterPro" id="IPR026122">
    <property type="entry name" value="MOV-10/SDE3_DEXXQ/H-box"/>
</dbReference>
<feature type="domain" description="AAA+ ATPase" evidence="8">
    <location>
        <begin position="160"/>
        <end position="339"/>
    </location>
</feature>
<dbReference type="GO" id="GO:0005694">
    <property type="term" value="C:chromosome"/>
    <property type="evidence" value="ECO:0007669"/>
    <property type="project" value="UniProtKB-ARBA"/>
</dbReference>
<dbReference type="Proteomes" id="UP000515204">
    <property type="component" value="Unplaced"/>
</dbReference>
<protein>
    <submittedName>
        <fullName evidence="10">Helicase mov-10-B.1</fullName>
    </submittedName>
</protein>
<dbReference type="CDD" id="cd18038">
    <property type="entry name" value="DEXXQc_Helz-like"/>
    <property type="match status" value="1"/>
</dbReference>
<name>A0A6P3X4N6_DINQU</name>
<dbReference type="PANTHER" id="PTHR45418:SF1">
    <property type="entry name" value="CANCER_TESTIS ANTIGEN 55"/>
    <property type="match status" value="1"/>
</dbReference>
<dbReference type="GO" id="GO:0031047">
    <property type="term" value="P:regulatory ncRNA-mediated gene silencing"/>
    <property type="evidence" value="ECO:0007669"/>
    <property type="project" value="UniProtKB-KW"/>
</dbReference>
<dbReference type="SUPFAM" id="SSF52540">
    <property type="entry name" value="P-loop containing nucleoside triphosphate hydrolases"/>
    <property type="match status" value="1"/>
</dbReference>
<keyword evidence="3" id="KW-0547">Nucleotide-binding</keyword>
<dbReference type="GO" id="GO:0005524">
    <property type="term" value="F:ATP binding"/>
    <property type="evidence" value="ECO:0007669"/>
    <property type="project" value="UniProtKB-KW"/>
</dbReference>
<dbReference type="InterPro" id="IPR041677">
    <property type="entry name" value="DNA2/NAM7_AAA_11"/>
</dbReference>